<accession>A0A4V4KIT0</accession>
<protein>
    <submittedName>
        <fullName evidence="1">Uncharacterized protein</fullName>
    </submittedName>
</protein>
<evidence type="ECO:0000313" key="1">
    <source>
        <dbReference type="EMBL" id="THW15429.1"/>
    </source>
</evidence>
<reference evidence="1 2" key="1">
    <citation type="submission" date="2018-10" db="EMBL/GenBank/DDBJ databases">
        <title>Fifty Aureobasidium pullulans genomes reveal a recombining polyextremotolerant generalist.</title>
        <authorList>
            <person name="Gostincar C."/>
            <person name="Turk M."/>
            <person name="Zajc J."/>
            <person name="Gunde-Cimerman N."/>
        </authorList>
    </citation>
    <scope>NUCLEOTIDE SEQUENCE [LARGE SCALE GENOMIC DNA]</scope>
    <source>
        <strain evidence="1 2">EXF-11318</strain>
    </source>
</reference>
<sequence length="110" mass="12541">MLPSILKPTRQDEIQITPSSKMNNIEKSIIENCRYLHPEKVNFMLVTSSYSGLHGAHIVERPQDGGKRLMSSSFRTTTEKALKELLEQVEAEVYRRLYGYGGLKVRESGK</sequence>
<gene>
    <name evidence="1" type="ORF">D6D24_04964</name>
</gene>
<dbReference type="Proteomes" id="UP000308014">
    <property type="component" value="Unassembled WGS sequence"/>
</dbReference>
<evidence type="ECO:0000313" key="2">
    <source>
        <dbReference type="Proteomes" id="UP000308014"/>
    </source>
</evidence>
<name>A0A4V4KIT0_AURPU</name>
<dbReference type="AlphaFoldDB" id="A0A4V4KIT0"/>
<dbReference type="EMBL" id="QZAJ01000163">
    <property type="protein sequence ID" value="THW15429.1"/>
    <property type="molecule type" value="Genomic_DNA"/>
</dbReference>
<proteinExistence type="predicted"/>
<comment type="caution">
    <text evidence="1">The sequence shown here is derived from an EMBL/GenBank/DDBJ whole genome shotgun (WGS) entry which is preliminary data.</text>
</comment>
<organism evidence="1 2">
    <name type="scientific">Aureobasidium pullulans</name>
    <name type="common">Black yeast</name>
    <name type="synonym">Pullularia pullulans</name>
    <dbReference type="NCBI Taxonomy" id="5580"/>
    <lineage>
        <taxon>Eukaryota</taxon>
        <taxon>Fungi</taxon>
        <taxon>Dikarya</taxon>
        <taxon>Ascomycota</taxon>
        <taxon>Pezizomycotina</taxon>
        <taxon>Dothideomycetes</taxon>
        <taxon>Dothideomycetidae</taxon>
        <taxon>Dothideales</taxon>
        <taxon>Saccotheciaceae</taxon>
        <taxon>Aureobasidium</taxon>
    </lineage>
</organism>